<evidence type="ECO:0000313" key="1">
    <source>
        <dbReference type="EMBL" id="CQR25566.1"/>
    </source>
</evidence>
<name>A0A0E4H561_9STRE</name>
<dbReference type="AlphaFoldDB" id="A0A0E4H561"/>
<dbReference type="GO" id="GO:0016740">
    <property type="term" value="F:transferase activity"/>
    <property type="evidence" value="ECO:0007669"/>
    <property type="project" value="UniProtKB-KW"/>
</dbReference>
<dbReference type="Proteomes" id="UP000198604">
    <property type="component" value="Unassembled WGS sequence"/>
</dbReference>
<accession>A0A0E4H561</accession>
<keyword evidence="2" id="KW-1185">Reference proteome</keyword>
<keyword evidence="1" id="KW-0808">Transferase</keyword>
<dbReference type="EMBL" id="CTEN01000004">
    <property type="protein sequence ID" value="CQR25566.1"/>
    <property type="molecule type" value="Genomic_DNA"/>
</dbReference>
<protein>
    <submittedName>
        <fullName evidence="1">Histone acetyltransferase HPA2-like acetyltransferase</fullName>
    </submittedName>
</protein>
<reference evidence="2" key="1">
    <citation type="submission" date="2015-03" db="EMBL/GenBank/DDBJ databases">
        <authorList>
            <person name="Urmite Genomes"/>
        </authorList>
    </citation>
    <scope>NUCLEOTIDE SEQUENCE [LARGE SCALE GENOMIC DNA]</scope>
    <source>
        <strain evidence="2">FF10</strain>
    </source>
</reference>
<dbReference type="InterPro" id="IPR036086">
    <property type="entry name" value="ParB/Sulfiredoxin_sf"/>
</dbReference>
<proteinExistence type="predicted"/>
<evidence type="ECO:0000313" key="2">
    <source>
        <dbReference type="Proteomes" id="UP000198604"/>
    </source>
</evidence>
<dbReference type="SUPFAM" id="SSF110849">
    <property type="entry name" value="ParB/Sulfiredoxin"/>
    <property type="match status" value="1"/>
</dbReference>
<dbReference type="STRING" id="1608583.BN1356_01909"/>
<sequence length="81" mass="9521">MANVEIFPPVPIKKIGNRIFFTDGHTRAYLAYVLGWQELPVIWDEDELDWEAYLFCVKTAEERDIWTVVDLAERILSGKDY</sequence>
<gene>
    <name evidence="1" type="ORF">BN1356_01909</name>
</gene>
<organism evidence="1 2">
    <name type="scientific">Streptococcus varani</name>
    <dbReference type="NCBI Taxonomy" id="1608583"/>
    <lineage>
        <taxon>Bacteria</taxon>
        <taxon>Bacillati</taxon>
        <taxon>Bacillota</taxon>
        <taxon>Bacilli</taxon>
        <taxon>Lactobacillales</taxon>
        <taxon>Streptococcaceae</taxon>
        <taxon>Streptococcus</taxon>
    </lineage>
</organism>